<reference evidence="2" key="1">
    <citation type="journal article" date="2013" name="J. Virol.">
        <title>New Insights into the Evolution of Entomopoxvirinae from the Complete Genome Sequences of Four Entomopoxviruses Infecting Adoxophyes honmai, Choristoneura biennis, Choristoneura rosaceana, and Mythimna separata.</title>
        <authorList>
            <person name="Theze J."/>
            <person name="Takatsuka J."/>
            <person name="Li Z."/>
            <person name="Gallais J."/>
            <person name="Doucet D."/>
            <person name="Arif B."/>
            <person name="Nakai M."/>
            <person name="Herniou E.A."/>
        </authorList>
    </citation>
    <scope>NUCLEOTIDE SEQUENCE</scope>
</reference>
<dbReference type="GeneID" id="15613214"/>
<gene>
    <name evidence="2" type="ORF">CHBEV_224</name>
</gene>
<dbReference type="OrthoDB" id="23182at10239"/>
<dbReference type="KEGG" id="vg:15613214"/>
<dbReference type="EMBL" id="HF679132">
    <property type="protein sequence ID" value="CCU55792.1"/>
    <property type="molecule type" value="Genomic_DNA"/>
</dbReference>
<keyword evidence="3" id="KW-1185">Reference proteome</keyword>
<dbReference type="Proteomes" id="UP000792220">
    <property type="component" value="Genome"/>
</dbReference>
<proteinExistence type="predicted"/>
<feature type="transmembrane region" description="Helical" evidence="1">
    <location>
        <begin position="6"/>
        <end position="28"/>
    </location>
</feature>
<keyword evidence="1" id="KW-1133">Transmembrane helix</keyword>
<sequence length="222" mass="25605">MFLVYFNTFLIIILLTGLIGIYILIFFYNIDLLINNNKIYILSYNATNITNFNDLNLYTYSDIIFLTNFNISNPNVVTQSNNLQDIPIYNINNNISNQYIFYSVSNNNISIMVGLKKSLQITNIPFLLFRDTTLGIVININEIFHCYIGINQNSNILDIISHIQYIRDRYNKFVIIGELPNSITITNILNNFSIITSTRILDKYSSIISFLNSNTASIFVIN</sequence>
<name>A0A916KPV7_CBEPV</name>
<keyword evidence="1" id="KW-0812">Transmembrane</keyword>
<accession>A0A916KPV7</accession>
<organism evidence="2 3">
    <name type="scientific">Choristoneura biennis entomopoxvirus</name>
    <name type="common">CbEPV</name>
    <dbReference type="NCBI Taxonomy" id="10288"/>
    <lineage>
        <taxon>Viruses</taxon>
        <taxon>Varidnaviria</taxon>
        <taxon>Bamfordvirae</taxon>
        <taxon>Nucleocytoviricota</taxon>
        <taxon>Pokkesviricetes</taxon>
        <taxon>Chitovirales</taxon>
        <taxon>Poxviridae</taxon>
        <taxon>Entomopoxvirinae</taxon>
        <taxon>Betaentomopoxvirus</taxon>
        <taxon>Betaentomopoxvirus cbiennis</taxon>
    </lineage>
</organism>
<keyword evidence="1" id="KW-0472">Membrane</keyword>
<organismHost>
    <name type="scientific">Choristoneura fumiferana</name>
    <name type="common">Spruce budworm moth</name>
    <name type="synonym">Archips fumiferana</name>
    <dbReference type="NCBI Taxonomy" id="7141"/>
</organismHost>
<evidence type="ECO:0000256" key="1">
    <source>
        <dbReference type="SAM" id="Phobius"/>
    </source>
</evidence>
<dbReference type="RefSeq" id="YP_008004294.1">
    <property type="nucleotide sequence ID" value="NC_021248.1"/>
</dbReference>
<evidence type="ECO:0000313" key="3">
    <source>
        <dbReference type="Proteomes" id="UP000792220"/>
    </source>
</evidence>
<evidence type="ECO:0000313" key="2">
    <source>
        <dbReference type="EMBL" id="CCU55792.1"/>
    </source>
</evidence>
<protein>
    <submittedName>
        <fullName evidence="2">Uncharacterized protein</fullName>
    </submittedName>
</protein>